<dbReference type="PROSITE" id="PS50943">
    <property type="entry name" value="HTH_CROC1"/>
    <property type="match status" value="1"/>
</dbReference>
<sequence length="272" mass="30072">MGQAKKNSSSPAAQYFAEVLRMLRTKAGLSQNELGERMNYTGAAVSAVETCAKPATDEFIEAAEKALDAGGLVAAAAKYLRLERYPEYFQGFVQLEQEALSVSSYCSQLIEGLLQAESYARALLSCDFPPLDEAEIEQLTLARMERKALFERKPVCVINVILEEAALRRRIGGVEVMHRQYEYLIECSQRPNLVVQVMPADRGAHAGLRGPMKLVETPEQTTLVYTEALGKSLLISKPAEVGVLARRYAMIRSQALRPEESVELIEQLAGEL</sequence>
<dbReference type="GO" id="GO:0003677">
    <property type="term" value="F:DNA binding"/>
    <property type="evidence" value="ECO:0007669"/>
    <property type="project" value="InterPro"/>
</dbReference>
<dbReference type="AlphaFoldDB" id="A0A7W0DT65"/>
<dbReference type="Proteomes" id="UP000545761">
    <property type="component" value="Unassembled WGS sequence"/>
</dbReference>
<dbReference type="Pfam" id="PF13560">
    <property type="entry name" value="HTH_31"/>
    <property type="match status" value="1"/>
</dbReference>
<dbReference type="SUPFAM" id="SSF47413">
    <property type="entry name" value="lambda repressor-like DNA-binding domains"/>
    <property type="match status" value="1"/>
</dbReference>
<dbReference type="EMBL" id="JACEHE010000027">
    <property type="protein sequence ID" value="MBA2950400.1"/>
    <property type="molecule type" value="Genomic_DNA"/>
</dbReference>
<dbReference type="InterPro" id="IPR010982">
    <property type="entry name" value="Lambda_DNA-bd_dom_sf"/>
</dbReference>
<comment type="caution">
    <text evidence="2">The sequence shown here is derived from an EMBL/GenBank/DDBJ whole genome shotgun (WGS) entry which is preliminary data.</text>
</comment>
<evidence type="ECO:0000313" key="3">
    <source>
        <dbReference type="Proteomes" id="UP000545761"/>
    </source>
</evidence>
<feature type="domain" description="HTH cro/C1-type" evidence="1">
    <location>
        <begin position="20"/>
        <end position="68"/>
    </location>
</feature>
<dbReference type="SMART" id="SM00530">
    <property type="entry name" value="HTH_XRE"/>
    <property type="match status" value="1"/>
</dbReference>
<dbReference type="InterPro" id="IPR001387">
    <property type="entry name" value="Cro/C1-type_HTH"/>
</dbReference>
<gene>
    <name evidence="2" type="ORF">H1D24_32580</name>
</gene>
<dbReference type="CDD" id="cd00093">
    <property type="entry name" value="HTH_XRE"/>
    <property type="match status" value="1"/>
</dbReference>
<accession>A0A7W0DT65</accession>
<name>A0A7W0DT65_9ACTN</name>
<dbReference type="Pfam" id="PF19054">
    <property type="entry name" value="DUF5753"/>
    <property type="match status" value="1"/>
</dbReference>
<evidence type="ECO:0000259" key="1">
    <source>
        <dbReference type="PROSITE" id="PS50943"/>
    </source>
</evidence>
<dbReference type="InterPro" id="IPR043917">
    <property type="entry name" value="DUF5753"/>
</dbReference>
<reference evidence="2 3" key="1">
    <citation type="submission" date="2020-07" db="EMBL/GenBank/DDBJ databases">
        <title>Streptomyces isolated from Indian soil.</title>
        <authorList>
            <person name="Mandal S."/>
            <person name="Maiti P.K."/>
        </authorList>
    </citation>
    <scope>NUCLEOTIDE SEQUENCE [LARGE SCALE GENOMIC DNA]</scope>
    <source>
        <strain evidence="2 3">PSKA28</strain>
    </source>
</reference>
<evidence type="ECO:0000313" key="2">
    <source>
        <dbReference type="EMBL" id="MBA2950400.1"/>
    </source>
</evidence>
<organism evidence="2 3">
    <name type="scientific">Streptomyces himalayensis subsp. himalayensis</name>
    <dbReference type="NCBI Taxonomy" id="2756131"/>
    <lineage>
        <taxon>Bacteria</taxon>
        <taxon>Bacillati</taxon>
        <taxon>Actinomycetota</taxon>
        <taxon>Actinomycetes</taxon>
        <taxon>Kitasatosporales</taxon>
        <taxon>Streptomycetaceae</taxon>
        <taxon>Streptomyces</taxon>
        <taxon>Streptomyces himalayensis</taxon>
    </lineage>
</organism>
<proteinExistence type="predicted"/>
<dbReference type="Gene3D" id="1.10.260.40">
    <property type="entry name" value="lambda repressor-like DNA-binding domains"/>
    <property type="match status" value="1"/>
</dbReference>
<protein>
    <submittedName>
        <fullName evidence="2">Helix-turn-helix domain-containing protein</fullName>
    </submittedName>
</protein>